<feature type="transmembrane region" description="Helical" evidence="1">
    <location>
        <begin position="115"/>
        <end position="138"/>
    </location>
</feature>
<reference evidence="2 3" key="1">
    <citation type="submission" date="2014-02" db="EMBL/GenBank/DDBJ databases">
        <title>Genome Sequence of an Hyperthermophilic Archaeon, Thermococcus nautili 30-1, producing viral vesicles.</title>
        <authorList>
            <person name="Oberto J."/>
            <person name="Gaudin M."/>
            <person name="Cossu M."/>
            <person name="Gorlas A."/>
            <person name="Slesarev A."/>
            <person name="Marguet E."/>
            <person name="Forterre P."/>
        </authorList>
    </citation>
    <scope>NUCLEOTIDE SEQUENCE [LARGE SCALE GENOMIC DNA]</scope>
    <source>
        <strain evidence="2 3">30-1</strain>
    </source>
</reference>
<sequence>MRRKLAVFFVLMLLLLPLALADEYGEDENEYDAGYTAFAVLGVVLIGAGVVYYALTKRKLLIKHRKDDKWGFEIQPEHPYVTFIGPVSPMTVHHALTITGTVLVFVHFLSCGNYVGIGGIAGLAMGVTLIALNVLGFIGRAINRKILALAKTGRKEEVARYVKMYQRWKKAHIALAVLFAVLLAIHLNAVD</sequence>
<feature type="transmembrane region" description="Helical" evidence="1">
    <location>
        <begin position="171"/>
        <end position="189"/>
    </location>
</feature>
<feature type="transmembrane region" description="Helical" evidence="1">
    <location>
        <begin position="37"/>
        <end position="55"/>
    </location>
</feature>
<evidence type="ECO:0000256" key="1">
    <source>
        <dbReference type="SAM" id="Phobius"/>
    </source>
</evidence>
<dbReference type="EMBL" id="CP007264">
    <property type="protein sequence ID" value="AHL22005.1"/>
    <property type="molecule type" value="Genomic_DNA"/>
</dbReference>
<organism evidence="2 3">
    <name type="scientific">Thermococcus nautili</name>
    <dbReference type="NCBI Taxonomy" id="195522"/>
    <lineage>
        <taxon>Archaea</taxon>
        <taxon>Methanobacteriati</taxon>
        <taxon>Methanobacteriota</taxon>
        <taxon>Thermococci</taxon>
        <taxon>Thermococcales</taxon>
        <taxon>Thermococcaceae</taxon>
        <taxon>Thermococcus</taxon>
    </lineage>
</organism>
<dbReference type="KEGG" id="tnu:BD01_0379"/>
<keyword evidence="1" id="KW-0812">Transmembrane</keyword>
<dbReference type="STRING" id="195522.BD01_0379"/>
<dbReference type="RefSeq" id="WP_042689344.1">
    <property type="nucleotide sequence ID" value="NZ_CP007264.1"/>
</dbReference>
<accession>W8P3K9</accession>
<keyword evidence="3" id="KW-1185">Reference proteome</keyword>
<name>W8P3K9_9EURY</name>
<evidence type="ECO:0000313" key="3">
    <source>
        <dbReference type="Proteomes" id="UP000019434"/>
    </source>
</evidence>
<keyword evidence="1" id="KW-0472">Membrane</keyword>
<proteinExistence type="predicted"/>
<gene>
    <name evidence="2" type="ORF">BD01_0379</name>
</gene>
<dbReference type="eggNOG" id="arCOG10269">
    <property type="taxonomic scope" value="Archaea"/>
</dbReference>
<dbReference type="AlphaFoldDB" id="W8P3K9"/>
<dbReference type="Proteomes" id="UP000019434">
    <property type="component" value="Chromosome"/>
</dbReference>
<dbReference type="GeneID" id="24957300"/>
<dbReference type="OrthoDB" id="101671at2157"/>
<evidence type="ECO:0000313" key="2">
    <source>
        <dbReference type="EMBL" id="AHL22005.1"/>
    </source>
</evidence>
<protein>
    <submittedName>
        <fullName evidence="2">Uncharacterized protein</fullName>
    </submittedName>
</protein>
<feature type="transmembrane region" description="Helical" evidence="1">
    <location>
        <begin position="92"/>
        <end position="109"/>
    </location>
</feature>
<keyword evidence="1" id="KW-1133">Transmembrane helix</keyword>
<dbReference type="HOGENOM" id="CLU_1438180_0_0_2"/>